<evidence type="ECO:0000313" key="2">
    <source>
        <dbReference type="Proteomes" id="UP000011991"/>
    </source>
</evidence>
<comment type="caution">
    <text evidence="1">The sequence shown here is derived from an EMBL/GenBank/DDBJ whole genome shotgun (WGS) entry which is preliminary data.</text>
</comment>
<protein>
    <submittedName>
        <fullName evidence="1">Heat domain containing protein</fullName>
    </submittedName>
</protein>
<dbReference type="InterPro" id="IPR014825">
    <property type="entry name" value="DNA_alkylation"/>
</dbReference>
<dbReference type="OrthoDB" id="9797162at2"/>
<dbReference type="RefSeq" id="WP_008706027.1">
    <property type="nucleotide sequence ID" value="NZ_ANOG01000927.1"/>
</dbReference>
<evidence type="ECO:0000313" key="1">
    <source>
        <dbReference type="EMBL" id="EMI16670.1"/>
    </source>
</evidence>
<dbReference type="Pfam" id="PF08713">
    <property type="entry name" value="DNA_alkylation"/>
    <property type="match status" value="1"/>
</dbReference>
<name>M5RBA9_9BACT</name>
<dbReference type="EMBL" id="ANOG01000927">
    <property type="protein sequence ID" value="EMI16670.1"/>
    <property type="molecule type" value="Genomic_DNA"/>
</dbReference>
<dbReference type="SUPFAM" id="SSF48371">
    <property type="entry name" value="ARM repeat"/>
    <property type="match status" value="1"/>
</dbReference>
<dbReference type="InterPro" id="IPR016024">
    <property type="entry name" value="ARM-type_fold"/>
</dbReference>
<dbReference type="AlphaFoldDB" id="M5RBA9"/>
<gene>
    <name evidence="1" type="ORF">RMSM_06409</name>
</gene>
<organism evidence="1 2">
    <name type="scientific">Rhodopirellula maiorica SM1</name>
    <dbReference type="NCBI Taxonomy" id="1265738"/>
    <lineage>
        <taxon>Bacteria</taxon>
        <taxon>Pseudomonadati</taxon>
        <taxon>Planctomycetota</taxon>
        <taxon>Planctomycetia</taxon>
        <taxon>Pirellulales</taxon>
        <taxon>Pirellulaceae</taxon>
        <taxon>Novipirellula</taxon>
    </lineage>
</organism>
<dbReference type="Gene3D" id="1.25.40.290">
    <property type="entry name" value="ARM repeat domains"/>
    <property type="match status" value="1"/>
</dbReference>
<sequence length="379" mass="42632">MASSRNGTGFSLKDQLFNAERVAYLASCFHAADAQFDATGFVTETMKQLKKLELKERIVHIANTLEHYLASDYTVAAKQITAALPPPLDPTKRDDDFGDFIFAPLGAYVVRNGLDKRHLRLSLKTIKAITQRFSMEDAIRAFINTHPTETLNTLEKWATDRNYHVRRLVSEGTRPRLPWSGRLSIDTTTAIPLLNKLHADPTRYVTRSVSNHLNDIAKTHPDLVLETLKQWQQLGHQDAAELGWMCKHALRTLVKQGNRDALALLGFSPSPKITVTDFAIHTPQVRPGDAIEFTFEITGRKNESLLIDYVIDFVKANGSTSPKVHKIKQVQIKKGETISLKKRHVLRDAATTYSLYPGVHHVTLQINGRSFGTQSFDLQ</sequence>
<keyword evidence="2" id="KW-1185">Reference proteome</keyword>
<dbReference type="Proteomes" id="UP000011991">
    <property type="component" value="Unassembled WGS sequence"/>
</dbReference>
<reference evidence="1 2" key="1">
    <citation type="journal article" date="2013" name="Mar. Genomics">
        <title>Expression of sulfatases in Rhodopirellula baltica and the diversity of sulfatases in the genus Rhodopirellula.</title>
        <authorList>
            <person name="Wegner C.E."/>
            <person name="Richter-Heitmann T."/>
            <person name="Klindworth A."/>
            <person name="Klockow C."/>
            <person name="Richter M."/>
            <person name="Achstetter T."/>
            <person name="Glockner F.O."/>
            <person name="Harder J."/>
        </authorList>
    </citation>
    <scope>NUCLEOTIDE SEQUENCE [LARGE SCALE GENOMIC DNA]</scope>
    <source>
        <strain evidence="1 2">SM1</strain>
    </source>
</reference>
<dbReference type="PATRIC" id="fig|1265738.3.peg.6389"/>
<proteinExistence type="predicted"/>
<accession>M5RBA9</accession>